<protein>
    <submittedName>
        <fullName evidence="2">Uncharacterized protein</fullName>
    </submittedName>
</protein>
<dbReference type="Proteomes" id="UP000184233">
    <property type="component" value="Unassembled WGS sequence"/>
</dbReference>
<dbReference type="InterPro" id="IPR036116">
    <property type="entry name" value="FN3_sf"/>
</dbReference>
<dbReference type="InterPro" id="IPR013783">
    <property type="entry name" value="Ig-like_fold"/>
</dbReference>
<dbReference type="Gene3D" id="2.60.40.10">
    <property type="entry name" value="Immunoglobulins"/>
    <property type="match status" value="1"/>
</dbReference>
<dbReference type="InterPro" id="IPR015943">
    <property type="entry name" value="WD40/YVTN_repeat-like_dom_sf"/>
</dbReference>
<gene>
    <name evidence="2" type="ORF">BGO89_05035</name>
</gene>
<feature type="signal peptide" evidence="1">
    <location>
        <begin position="1"/>
        <end position="18"/>
    </location>
</feature>
<dbReference type="InterPro" id="IPR036278">
    <property type="entry name" value="Sialidase_sf"/>
</dbReference>
<dbReference type="EMBL" id="MKVH01000003">
    <property type="protein sequence ID" value="OJX60931.1"/>
    <property type="molecule type" value="Genomic_DNA"/>
</dbReference>
<dbReference type="Gene3D" id="2.120.10.10">
    <property type="match status" value="2"/>
</dbReference>
<dbReference type="SUPFAM" id="SSF49265">
    <property type="entry name" value="Fibronectin type III"/>
    <property type="match status" value="1"/>
</dbReference>
<proteinExistence type="predicted"/>
<dbReference type="AlphaFoldDB" id="A0A1M3L5V0"/>
<dbReference type="STRING" id="1895771.BGO89_05035"/>
<name>A0A1M3L5V0_9BACT</name>
<dbReference type="CDD" id="cd15482">
    <property type="entry name" value="Sialidase_non-viral"/>
    <property type="match status" value="1"/>
</dbReference>
<evidence type="ECO:0000256" key="1">
    <source>
        <dbReference type="SAM" id="SignalP"/>
    </source>
</evidence>
<feature type="chain" id="PRO_5012160248" evidence="1">
    <location>
        <begin position="19"/>
        <end position="949"/>
    </location>
</feature>
<dbReference type="InterPro" id="IPR002860">
    <property type="entry name" value="BNR_rpt"/>
</dbReference>
<dbReference type="Gene3D" id="2.130.10.10">
    <property type="entry name" value="YVTN repeat-like/Quinoprotein amine dehydrogenase"/>
    <property type="match status" value="1"/>
</dbReference>
<keyword evidence="1" id="KW-0732">Signal</keyword>
<comment type="caution">
    <text evidence="2">The sequence shown here is derived from an EMBL/GenBank/DDBJ whole genome shotgun (WGS) entry which is preliminary data.</text>
</comment>
<sequence>MVMRFLTLFMLVTCSIIAQEHPNVRHMERAHPTPVVTGRQYRFPYLVPIVAERRFPSRFENVDMITGENDDLPVQNESSIAINPVDPRNIIGSAVDYRKRSSTWAYYSTNGGKTWENVDLGTARQGWASSNDPSVAFDADGRGYLCYGGFNRTGNTQFGENGVFISVTNDGGKTWNPKHVPVIIHTGQQTADSSFEDKYYVHVDTASASPFRHRVYIPWKRVVNADSSTQIVIARSLDRGLTWLPPVPVSTRFPHTSEDTTFGQSFPLARTGPDGSVHLVWNSGTERAVRYARSTDGGATWTAPRIIQRYNRFGIQSTINGQTNSRVKGIVRAEAYPTMVIDNTNGPRRGNIYLVWSADRIPNVYFSRSTDNGETWSDPVIVHSDTTNDQFWPWIALDPVNGDLGVMYFDSRDDAANILVNCYVSYSADGGLTWKDRRVGDGVNDLRRNPFSGNTFAGDYSGMDFRDGMLYPSWVDMRHTDENPSNNDVYTAIVNVRAPSAVDEFTAATLPADTTSISLAWTAPTERSYGQELALQDYKYVLYRNGRFLRDIASGTTTYLDQGLDAFTEYTYGLDVVSAADTSARRIASAFSGGSRQPAAPAIMVATGSESGFMASTFRLPSRRSDGITPLVNMAKIRIRLDEQTFDLDVAASDTGTVRSFDALPSAWGWYRVSARIVDALGNVGPSSDTLVAYTGSLGTGHPMLTRGETFDTMPRLLRIRGGWDRTTLFSYSPDASLTESPNGPYGPSERDSIMLYPFRVTPRAAALTFWHAAFIDPGDTAYVDIAYSYPSTQWTTLATYNAGQYDRWKDTTKGTDAWRFASIPFTAPQEGDTAYVRLRMRSNITRHSDGWYVDDIKVTPASGVEEGSPIATTVRPQPASLGVAVGLATEAPLDRVVVTSVDGVEMEAPWTQSSRTLHIDLHSVPSGIYSVTFMQGMRAERRVIHVWK</sequence>
<accession>A0A1M3L5V0</accession>
<evidence type="ECO:0000313" key="2">
    <source>
        <dbReference type="EMBL" id="OJX60931.1"/>
    </source>
</evidence>
<reference evidence="2 3" key="1">
    <citation type="submission" date="2016-09" db="EMBL/GenBank/DDBJ databases">
        <title>Genome-resolved meta-omics ties microbial dynamics to process performance in biotechnology for thiocyanate degradation.</title>
        <authorList>
            <person name="Kantor R.S."/>
            <person name="Huddy R.J."/>
            <person name="Iyer R."/>
            <person name="Thomas B.C."/>
            <person name="Brown C.T."/>
            <person name="Anantharaman K."/>
            <person name="Tringe S."/>
            <person name="Hettich R.L."/>
            <person name="Harrison S.T."/>
            <person name="Banfield J.F."/>
        </authorList>
    </citation>
    <scope>NUCLEOTIDE SEQUENCE [LARGE SCALE GENOMIC DNA]</scope>
    <source>
        <strain evidence="2">59-99</strain>
    </source>
</reference>
<dbReference type="SUPFAM" id="SSF50939">
    <property type="entry name" value="Sialidases"/>
    <property type="match status" value="2"/>
</dbReference>
<dbReference type="Pfam" id="PF02012">
    <property type="entry name" value="BNR"/>
    <property type="match status" value="1"/>
</dbReference>
<organism evidence="2 3">
    <name type="scientific">Candidatus Kapaibacterium thiocyanatum</name>
    <dbReference type="NCBI Taxonomy" id="1895771"/>
    <lineage>
        <taxon>Bacteria</taxon>
        <taxon>Pseudomonadati</taxon>
        <taxon>Candidatus Kapaibacteriota</taxon>
        <taxon>Candidatus Kapaibacteriia</taxon>
        <taxon>Candidatus Kapaibacteriales</taxon>
        <taxon>Candidatus Kapaibacteriaceae</taxon>
        <taxon>Candidatus Kapaibacterium</taxon>
    </lineage>
</organism>
<evidence type="ECO:0000313" key="3">
    <source>
        <dbReference type="Proteomes" id="UP000184233"/>
    </source>
</evidence>